<protein>
    <submittedName>
        <fullName evidence="2">Uncharacterized protein</fullName>
    </submittedName>
</protein>
<feature type="region of interest" description="Disordered" evidence="1">
    <location>
        <begin position="1"/>
        <end position="172"/>
    </location>
</feature>
<feature type="compositionally biased region" description="Low complexity" evidence="1">
    <location>
        <begin position="122"/>
        <end position="131"/>
    </location>
</feature>
<organism evidence="2 3">
    <name type="scientific">Pyrenophora teres f. teres</name>
    <dbReference type="NCBI Taxonomy" id="97479"/>
    <lineage>
        <taxon>Eukaryota</taxon>
        <taxon>Fungi</taxon>
        <taxon>Dikarya</taxon>
        <taxon>Ascomycota</taxon>
        <taxon>Pezizomycotina</taxon>
        <taxon>Dothideomycetes</taxon>
        <taxon>Pleosporomycetidae</taxon>
        <taxon>Pleosporales</taxon>
        <taxon>Pleosporineae</taxon>
        <taxon>Pleosporaceae</taxon>
        <taxon>Pyrenophora</taxon>
    </lineage>
</organism>
<gene>
    <name evidence="2" type="ORF">PTTW11_04289</name>
</gene>
<feature type="region of interest" description="Disordered" evidence="1">
    <location>
        <begin position="188"/>
        <end position="210"/>
    </location>
</feature>
<feature type="compositionally biased region" description="Polar residues" evidence="1">
    <location>
        <begin position="15"/>
        <end position="31"/>
    </location>
</feature>
<dbReference type="EMBL" id="HG992979">
    <property type="protein sequence ID" value="CAE7027674.1"/>
    <property type="molecule type" value="Genomic_DNA"/>
</dbReference>
<dbReference type="Proteomes" id="UP000472372">
    <property type="component" value="Chromosome 3"/>
</dbReference>
<evidence type="ECO:0000313" key="2">
    <source>
        <dbReference type="EMBL" id="CAE7027674.1"/>
    </source>
</evidence>
<dbReference type="AlphaFoldDB" id="A0A6S6VYN9"/>
<evidence type="ECO:0000256" key="1">
    <source>
        <dbReference type="SAM" id="MobiDB-lite"/>
    </source>
</evidence>
<evidence type="ECO:0000313" key="3">
    <source>
        <dbReference type="Proteomes" id="UP000472372"/>
    </source>
</evidence>
<feature type="compositionally biased region" description="Basic and acidic residues" evidence="1">
    <location>
        <begin position="67"/>
        <end position="77"/>
    </location>
</feature>
<reference evidence="2" key="1">
    <citation type="submission" date="2021-02" db="EMBL/GenBank/DDBJ databases">
        <authorList>
            <person name="Syme A R."/>
            <person name="Syme A R."/>
            <person name="Moolhuijzen P."/>
        </authorList>
    </citation>
    <scope>NUCLEOTIDE SEQUENCE</scope>
    <source>
        <strain evidence="2">W1-1</strain>
    </source>
</reference>
<feature type="compositionally biased region" description="Low complexity" evidence="1">
    <location>
        <begin position="102"/>
        <end position="115"/>
    </location>
</feature>
<sequence>MSPRPSLMPPVEGSFLSSGAFTPSGLTPNTRSEAEAAFTSNSTAQTDAAAPDPRLLPLMGAGGGNEQSHDGVDEAHKAYRRPGVTRTSSTNYENALKRAKEASVSSNMSADSVSDGNTTGQTVASPASTTTPFPPPGQGVVPLNYGSSPVGVAQGDSAKKTRSRGLSLSGLAQQQGWNEQDYKRVYSADLMEEDPKNAAGYGSGPKPQAA</sequence>
<proteinExistence type="predicted"/>
<accession>A0A6S6VYN9</accession>
<name>A0A6S6VYN9_9PLEO</name>